<feature type="transmembrane region" description="Helical" evidence="7">
    <location>
        <begin position="295"/>
        <end position="313"/>
    </location>
</feature>
<keyword evidence="4 7" id="KW-0812">Transmembrane</keyword>
<accession>A0A329M1L4</accession>
<comment type="similarity">
    <text evidence="2">Belongs to the polysaccharide synthase family.</text>
</comment>
<dbReference type="InterPro" id="IPR050833">
    <property type="entry name" value="Poly_Biosynth_Transport"/>
</dbReference>
<comment type="subcellular location">
    <subcellularLocation>
        <location evidence="1">Cell membrane</location>
        <topology evidence="1">Multi-pass membrane protein</topology>
    </subcellularLocation>
</comment>
<feature type="transmembrane region" description="Helical" evidence="7">
    <location>
        <begin position="447"/>
        <end position="469"/>
    </location>
</feature>
<evidence type="ECO:0000313" key="9">
    <source>
        <dbReference type="Proteomes" id="UP000250369"/>
    </source>
</evidence>
<evidence type="ECO:0000256" key="5">
    <source>
        <dbReference type="ARBA" id="ARBA00022989"/>
    </source>
</evidence>
<organism evidence="8 9">
    <name type="scientific">Paenibacillus contaminans</name>
    <dbReference type="NCBI Taxonomy" id="450362"/>
    <lineage>
        <taxon>Bacteria</taxon>
        <taxon>Bacillati</taxon>
        <taxon>Bacillota</taxon>
        <taxon>Bacilli</taxon>
        <taxon>Bacillales</taxon>
        <taxon>Paenibacillaceae</taxon>
        <taxon>Paenibacillus</taxon>
    </lineage>
</organism>
<dbReference type="EMBL" id="QMFB01000028">
    <property type="protein sequence ID" value="RAV13804.1"/>
    <property type="molecule type" value="Genomic_DNA"/>
</dbReference>
<protein>
    <submittedName>
        <fullName evidence="8">Lipopolysaccharide biosynthesis protein</fullName>
    </submittedName>
</protein>
<feature type="transmembrane region" description="Helical" evidence="7">
    <location>
        <begin position="333"/>
        <end position="350"/>
    </location>
</feature>
<feature type="transmembrane region" description="Helical" evidence="7">
    <location>
        <begin position="178"/>
        <end position="197"/>
    </location>
</feature>
<dbReference type="CDD" id="cd13127">
    <property type="entry name" value="MATE_tuaB_like"/>
    <property type="match status" value="1"/>
</dbReference>
<dbReference type="Pfam" id="PF13440">
    <property type="entry name" value="Polysacc_synt_3"/>
    <property type="match status" value="1"/>
</dbReference>
<keyword evidence="9" id="KW-1185">Reference proteome</keyword>
<dbReference type="PANTHER" id="PTHR30250">
    <property type="entry name" value="PST FAMILY PREDICTED COLANIC ACID TRANSPORTER"/>
    <property type="match status" value="1"/>
</dbReference>
<keyword evidence="6 7" id="KW-0472">Membrane</keyword>
<evidence type="ECO:0000256" key="4">
    <source>
        <dbReference type="ARBA" id="ARBA00022692"/>
    </source>
</evidence>
<feature type="transmembrane region" description="Helical" evidence="7">
    <location>
        <begin position="83"/>
        <end position="106"/>
    </location>
</feature>
<reference evidence="8 9" key="1">
    <citation type="journal article" date="2009" name="Int. J. Syst. Evol. Microbiol.">
        <title>Paenibacillus contaminans sp. nov., isolated from a contaminated laboratory plate.</title>
        <authorList>
            <person name="Chou J.H."/>
            <person name="Lee J.H."/>
            <person name="Lin M.C."/>
            <person name="Chang P.S."/>
            <person name="Arun A.B."/>
            <person name="Young C.C."/>
            <person name="Chen W.M."/>
        </authorList>
    </citation>
    <scope>NUCLEOTIDE SEQUENCE [LARGE SCALE GENOMIC DNA]</scope>
    <source>
        <strain evidence="8 9">CKOBP-6</strain>
    </source>
</reference>
<dbReference type="RefSeq" id="WP_113035195.1">
    <property type="nucleotide sequence ID" value="NZ_QMFB01000028.1"/>
</dbReference>
<feature type="transmembrane region" description="Helical" evidence="7">
    <location>
        <begin position="362"/>
        <end position="384"/>
    </location>
</feature>
<dbReference type="PANTHER" id="PTHR30250:SF10">
    <property type="entry name" value="LIPOPOLYSACCHARIDE BIOSYNTHESIS PROTEIN WZXC"/>
    <property type="match status" value="1"/>
</dbReference>
<evidence type="ECO:0000256" key="7">
    <source>
        <dbReference type="SAM" id="Phobius"/>
    </source>
</evidence>
<evidence type="ECO:0000256" key="2">
    <source>
        <dbReference type="ARBA" id="ARBA00007430"/>
    </source>
</evidence>
<feature type="transmembrane region" description="Helical" evidence="7">
    <location>
        <begin position="422"/>
        <end position="441"/>
    </location>
</feature>
<feature type="transmembrane region" description="Helical" evidence="7">
    <location>
        <begin position="44"/>
        <end position="62"/>
    </location>
</feature>
<feature type="transmembrane region" description="Helical" evidence="7">
    <location>
        <begin position="218"/>
        <end position="244"/>
    </location>
</feature>
<comment type="caution">
    <text evidence="8">The sequence shown here is derived from an EMBL/GenBank/DDBJ whole genome shotgun (WGS) entry which is preliminary data.</text>
</comment>
<sequence>MEDDKQLYGKIASAAKWSSITEIIAKIFVPVTNMILARLLVPEAFGVIATITMIISFVEMFADAGFQKYLIQREFKSENDKHLYANVAFWTNFVISLFLWSIISLFNEQIATMVGNPGLGVVVIVASIQLPITAFSSIQMALFRRDFDFKSLFIVRIIAVIIPFIVTIPLAFLNFGYWSVIIGAICMQLFNAVILTVKSKWKPRLFYSLQILREMLSFSVWSLVESISIWLTAWVDAFIISYFMNEYYLGIYKTSTIMVNSLLALVTAATVPVLFSSLSRLQNDDEKFKQVFLKFQRLASILIFPIGVGVFLYSDLATQLLLGSHWKEASGVIGIWGLTSSIMIVFGHYCSEVYRAKGRPKLSFLSQALHLIVLVPTCVIAAKYGFWPLVFARSLVRIQFVIVHLSIMKIKIKISVLNTFRNVLPTMIATIAMGLFGYFLKTVVSESILWSIFSIVLCVCLYLIVLFFFPTLRMELMSLITKVSPKKLFKK</sequence>
<feature type="transmembrane region" description="Helical" evidence="7">
    <location>
        <begin position="153"/>
        <end position="172"/>
    </location>
</feature>
<gene>
    <name evidence="8" type="ORF">DQG23_32490</name>
</gene>
<keyword evidence="5 7" id="KW-1133">Transmembrane helix</keyword>
<name>A0A329M1L4_9BACL</name>
<keyword evidence="3" id="KW-1003">Cell membrane</keyword>
<evidence type="ECO:0000256" key="1">
    <source>
        <dbReference type="ARBA" id="ARBA00004651"/>
    </source>
</evidence>
<evidence type="ECO:0000313" key="8">
    <source>
        <dbReference type="EMBL" id="RAV13804.1"/>
    </source>
</evidence>
<dbReference type="GO" id="GO:0005886">
    <property type="term" value="C:plasma membrane"/>
    <property type="evidence" value="ECO:0007669"/>
    <property type="project" value="UniProtKB-SubCell"/>
</dbReference>
<dbReference type="OrthoDB" id="9770347at2"/>
<evidence type="ECO:0000256" key="3">
    <source>
        <dbReference type="ARBA" id="ARBA00022475"/>
    </source>
</evidence>
<feature type="transmembrane region" description="Helical" evidence="7">
    <location>
        <begin position="256"/>
        <end position="275"/>
    </location>
</feature>
<dbReference type="AlphaFoldDB" id="A0A329M1L4"/>
<feature type="transmembrane region" description="Helical" evidence="7">
    <location>
        <begin position="118"/>
        <end position="141"/>
    </location>
</feature>
<proteinExistence type="inferred from homology"/>
<evidence type="ECO:0000256" key="6">
    <source>
        <dbReference type="ARBA" id="ARBA00023136"/>
    </source>
</evidence>
<dbReference type="Proteomes" id="UP000250369">
    <property type="component" value="Unassembled WGS sequence"/>
</dbReference>